<evidence type="ECO:0000256" key="1">
    <source>
        <dbReference type="SAM" id="Phobius"/>
    </source>
</evidence>
<name>U1X477_ANEAE</name>
<protein>
    <submittedName>
        <fullName evidence="2">Uncharacterized protein</fullName>
    </submittedName>
</protein>
<evidence type="ECO:0000313" key="2">
    <source>
        <dbReference type="EMBL" id="ERI09760.1"/>
    </source>
</evidence>
<dbReference type="HOGENOM" id="CLU_3284019_0_0_9"/>
<accession>U1X477</accession>
<dbReference type="AlphaFoldDB" id="U1X477"/>
<organism evidence="2 3">
    <name type="scientific">Aneurinibacillus aneurinilyticus ATCC 12856</name>
    <dbReference type="NCBI Taxonomy" id="649747"/>
    <lineage>
        <taxon>Bacteria</taxon>
        <taxon>Bacillati</taxon>
        <taxon>Bacillota</taxon>
        <taxon>Bacilli</taxon>
        <taxon>Bacillales</taxon>
        <taxon>Paenibacillaceae</taxon>
        <taxon>Aneurinibacillus group</taxon>
        <taxon>Aneurinibacillus</taxon>
    </lineage>
</organism>
<dbReference type="EMBL" id="AWSJ01000137">
    <property type="protein sequence ID" value="ERI09760.1"/>
    <property type="molecule type" value="Genomic_DNA"/>
</dbReference>
<feature type="transmembrane region" description="Helical" evidence="1">
    <location>
        <begin position="6"/>
        <end position="27"/>
    </location>
</feature>
<dbReference type="STRING" id="649747.HMPREF0083_02124"/>
<reference evidence="2 3" key="1">
    <citation type="submission" date="2013-08" db="EMBL/GenBank/DDBJ databases">
        <authorList>
            <person name="Weinstock G."/>
            <person name="Sodergren E."/>
            <person name="Wylie T."/>
            <person name="Fulton L."/>
            <person name="Fulton R."/>
            <person name="Fronick C."/>
            <person name="O'Laughlin M."/>
            <person name="Godfrey J."/>
            <person name="Miner T."/>
            <person name="Herter B."/>
            <person name="Appelbaum E."/>
            <person name="Cordes M."/>
            <person name="Lek S."/>
            <person name="Wollam A."/>
            <person name="Pepin K.H."/>
            <person name="Palsikar V.B."/>
            <person name="Mitreva M."/>
            <person name="Wilson R.K."/>
        </authorList>
    </citation>
    <scope>NUCLEOTIDE SEQUENCE [LARGE SCALE GENOMIC DNA]</scope>
    <source>
        <strain evidence="2 3">ATCC 12856</strain>
    </source>
</reference>
<evidence type="ECO:0000313" key="3">
    <source>
        <dbReference type="Proteomes" id="UP000016511"/>
    </source>
</evidence>
<keyword evidence="1" id="KW-1133">Transmembrane helix</keyword>
<gene>
    <name evidence="2" type="ORF">HMPREF0083_02124</name>
</gene>
<comment type="caution">
    <text evidence="2">The sequence shown here is derived from an EMBL/GenBank/DDBJ whole genome shotgun (WGS) entry which is preliminary data.</text>
</comment>
<keyword evidence="3" id="KW-1185">Reference proteome</keyword>
<sequence>MAPFPLVIHLFVLSYYTRFFLSLRVFFIANPKSAIQRLNG</sequence>
<keyword evidence="1" id="KW-0472">Membrane</keyword>
<keyword evidence="1" id="KW-0812">Transmembrane</keyword>
<dbReference type="Proteomes" id="UP000016511">
    <property type="component" value="Unassembled WGS sequence"/>
</dbReference>
<proteinExistence type="predicted"/>